<comment type="caution">
    <text evidence="3">The sequence shown here is derived from an EMBL/GenBank/DDBJ whole genome shotgun (WGS) entry which is preliminary data.</text>
</comment>
<name>A0A8H3FIM1_9LECA</name>
<dbReference type="PANTHER" id="PTHR42032">
    <property type="entry name" value="YALI0E30679P"/>
    <property type="match status" value="1"/>
</dbReference>
<keyword evidence="4" id="KW-1185">Reference proteome</keyword>
<evidence type="ECO:0000313" key="4">
    <source>
        <dbReference type="Proteomes" id="UP000664169"/>
    </source>
</evidence>
<evidence type="ECO:0000256" key="2">
    <source>
        <dbReference type="SAM" id="Phobius"/>
    </source>
</evidence>
<dbReference type="OrthoDB" id="5422510at2759"/>
<evidence type="ECO:0000256" key="1">
    <source>
        <dbReference type="SAM" id="MobiDB-lite"/>
    </source>
</evidence>
<sequence>MATVEPKVGDVLAGQKPSNSSTRPFSPVGVGSIRRAQTFGDITSSSTLGKQRRGSVLTTDSQAEGISMRSSVDDLLLPTSPTKGHEHGSSHFHSTPLLFAVLPALGGILFEGGSVVLTDVCIIALSCIFLNWSLRLPWDWYHSSQAITTEAEYAHEDYETQGDTIIEEDEDDTDHSATKADTSEEIPKRDVKQDQSEYQAAIAELNHYQLIALFFCFAGPILGAWLLHSIREQLSRPSEGLISNFNLGIFVLAAELRPTQHVFKLVQSRILYLQRRAAKNPFVAADLDPVVVEDIKTRLSELESHVVNTVQETNPVSDQVTIVELRKTIQPELDALNRAVRRYEKRAIALELQVRAELQDHDQRIKDALALAAAVTRQKKGNLMTVLDFLAAIVVWPIQAVLVSFYAVAEVPKIMVLSLYGSLEKGLSEWPAWLFARKVPSRKKERDSSIRRKRRD</sequence>
<feature type="region of interest" description="Disordered" evidence="1">
    <location>
        <begin position="166"/>
        <end position="190"/>
    </location>
</feature>
<protein>
    <submittedName>
        <fullName evidence="3">Uncharacterized protein</fullName>
    </submittedName>
</protein>
<dbReference type="EMBL" id="CAJPDQ010000023">
    <property type="protein sequence ID" value="CAF9925306.1"/>
    <property type="molecule type" value="Genomic_DNA"/>
</dbReference>
<feature type="region of interest" description="Disordered" evidence="1">
    <location>
        <begin position="44"/>
        <end position="63"/>
    </location>
</feature>
<keyword evidence="2" id="KW-1133">Transmembrane helix</keyword>
<feature type="transmembrane region" description="Helical" evidence="2">
    <location>
        <begin position="386"/>
        <end position="408"/>
    </location>
</feature>
<accession>A0A8H3FIM1</accession>
<feature type="transmembrane region" description="Helical" evidence="2">
    <location>
        <begin position="208"/>
        <end position="227"/>
    </location>
</feature>
<dbReference type="PANTHER" id="PTHR42032:SF1">
    <property type="entry name" value="YALI0E30679P"/>
    <property type="match status" value="1"/>
</dbReference>
<evidence type="ECO:0000313" key="3">
    <source>
        <dbReference type="EMBL" id="CAF9925306.1"/>
    </source>
</evidence>
<feature type="region of interest" description="Disordered" evidence="1">
    <location>
        <begin position="1"/>
        <end position="27"/>
    </location>
</feature>
<reference evidence="3" key="1">
    <citation type="submission" date="2021-03" db="EMBL/GenBank/DDBJ databases">
        <authorList>
            <person name="Tagirdzhanova G."/>
        </authorList>
    </citation>
    <scope>NUCLEOTIDE SEQUENCE</scope>
</reference>
<keyword evidence="2" id="KW-0812">Transmembrane</keyword>
<dbReference type="AlphaFoldDB" id="A0A8H3FIM1"/>
<keyword evidence="2" id="KW-0472">Membrane</keyword>
<organism evidence="3 4">
    <name type="scientific">Gomphillus americanus</name>
    <dbReference type="NCBI Taxonomy" id="1940652"/>
    <lineage>
        <taxon>Eukaryota</taxon>
        <taxon>Fungi</taxon>
        <taxon>Dikarya</taxon>
        <taxon>Ascomycota</taxon>
        <taxon>Pezizomycotina</taxon>
        <taxon>Lecanoromycetes</taxon>
        <taxon>OSLEUM clade</taxon>
        <taxon>Ostropomycetidae</taxon>
        <taxon>Ostropales</taxon>
        <taxon>Graphidaceae</taxon>
        <taxon>Gomphilloideae</taxon>
        <taxon>Gomphillus</taxon>
    </lineage>
</organism>
<dbReference type="Proteomes" id="UP000664169">
    <property type="component" value="Unassembled WGS sequence"/>
</dbReference>
<gene>
    <name evidence="3" type="ORF">GOMPHAMPRED_003854</name>
</gene>
<proteinExistence type="predicted"/>
<feature type="compositionally biased region" description="Basic and acidic residues" evidence="1">
    <location>
        <begin position="174"/>
        <end position="190"/>
    </location>
</feature>